<dbReference type="GO" id="GO:0050660">
    <property type="term" value="F:flavin adenine dinucleotide binding"/>
    <property type="evidence" value="ECO:0007669"/>
    <property type="project" value="InterPro"/>
</dbReference>
<proteinExistence type="inferred from homology"/>
<evidence type="ECO:0000313" key="8">
    <source>
        <dbReference type="Proteomes" id="UP000827092"/>
    </source>
</evidence>
<dbReference type="Proteomes" id="UP000827092">
    <property type="component" value="Unassembled WGS sequence"/>
</dbReference>
<gene>
    <name evidence="7" type="ORF">JTE90_005947</name>
</gene>
<dbReference type="InterPro" id="IPR000172">
    <property type="entry name" value="GMC_OxRdtase_N"/>
</dbReference>
<dbReference type="InterPro" id="IPR012132">
    <property type="entry name" value="GMC_OxRdtase"/>
</dbReference>
<organism evidence="7 8">
    <name type="scientific">Oedothorax gibbosus</name>
    <dbReference type="NCBI Taxonomy" id="931172"/>
    <lineage>
        <taxon>Eukaryota</taxon>
        <taxon>Metazoa</taxon>
        <taxon>Ecdysozoa</taxon>
        <taxon>Arthropoda</taxon>
        <taxon>Chelicerata</taxon>
        <taxon>Arachnida</taxon>
        <taxon>Araneae</taxon>
        <taxon>Araneomorphae</taxon>
        <taxon>Entelegynae</taxon>
        <taxon>Araneoidea</taxon>
        <taxon>Linyphiidae</taxon>
        <taxon>Erigoninae</taxon>
        <taxon>Oedothorax</taxon>
    </lineage>
</organism>
<dbReference type="Pfam" id="PF00732">
    <property type="entry name" value="GMC_oxred_N"/>
    <property type="match status" value="1"/>
</dbReference>
<dbReference type="Gene3D" id="3.50.50.60">
    <property type="entry name" value="FAD/NAD(P)-binding domain"/>
    <property type="match status" value="1"/>
</dbReference>
<keyword evidence="4 5" id="KW-0274">FAD</keyword>
<evidence type="ECO:0000256" key="4">
    <source>
        <dbReference type="ARBA" id="ARBA00022827"/>
    </source>
</evidence>
<comment type="cofactor">
    <cofactor evidence="1 5">
        <name>FAD</name>
        <dbReference type="ChEBI" id="CHEBI:57692"/>
    </cofactor>
</comment>
<evidence type="ECO:0000256" key="2">
    <source>
        <dbReference type="ARBA" id="ARBA00010790"/>
    </source>
</evidence>
<comment type="caution">
    <text evidence="7">The sequence shown here is derived from an EMBL/GenBank/DDBJ whole genome shotgun (WGS) entry which is preliminary data.</text>
</comment>
<sequence length="616" mass="68437">MYNLAAEHSYPTPFVGNPLLPLILLSMAGQKHAPKTTTNIKDEYDYVIVGAGTAGSVVASRLSEEECATILVLEAGISPPKITDIPAIYTYFAPTELNWQFKTTPQKHASGGGIVERSITLNAGKAIGGSSIINGLQNIRGHKKDFNKWSEQGATGWSYEEVLPYFKKLENNVDPEFVKNGYHGVGGPVTISTPPYDPELKLAINKATRELGYNFTDANGPIQTGFYPLQATMKKGQRSSVAKGYLVPNDHKENLDIVAKAYVRKIIIENNKAQGVEFDFEGRTRQVRATREVILSAGTINSPKILMLSGIGPKEELEKFGIPVKADLPVGKNMQEQWGVLSNFELSPKIQEFSDKLVNSKNIWQYITSKTGPLTSLSGVTNMGFLSKFGYPPPVEYPDYELYFLEGIQYVVNQYHLHDKYHQAIYKPYEHKSFYMCLSQILHPKGRGTVTLNSTDPYDPPIIDPDYFSHPDDIDTVVAGMKTCKEFGTSEPLKKIGSKPFSTVVPGCEKFVEDDDAYFRCIAPKVFISCSHHLGTNKMGAEKDPTTVVDPKLRVKGIEHLRVVDASIIPLITSGNFVPTIMIGEKASDMIKENIQCDKNRWMISRETNSIYEVVN</sequence>
<dbReference type="GO" id="GO:0016614">
    <property type="term" value="F:oxidoreductase activity, acting on CH-OH group of donors"/>
    <property type="evidence" value="ECO:0007669"/>
    <property type="project" value="InterPro"/>
</dbReference>
<dbReference type="InterPro" id="IPR036188">
    <property type="entry name" value="FAD/NAD-bd_sf"/>
</dbReference>
<evidence type="ECO:0000256" key="5">
    <source>
        <dbReference type="PIRSR" id="PIRSR000137-2"/>
    </source>
</evidence>
<dbReference type="PANTHER" id="PTHR11552">
    <property type="entry name" value="GLUCOSE-METHANOL-CHOLINE GMC OXIDOREDUCTASE"/>
    <property type="match status" value="1"/>
</dbReference>
<dbReference type="SUPFAM" id="SSF51905">
    <property type="entry name" value="FAD/NAD(P)-binding domain"/>
    <property type="match status" value="1"/>
</dbReference>
<feature type="domain" description="Glucose-methanol-choline oxidoreductase N-terminal" evidence="6">
    <location>
        <begin position="298"/>
        <end position="312"/>
    </location>
</feature>
<dbReference type="EMBL" id="JAFNEN010000235">
    <property type="protein sequence ID" value="KAG8188591.1"/>
    <property type="molecule type" value="Genomic_DNA"/>
</dbReference>
<dbReference type="AlphaFoldDB" id="A0AAV6UYK1"/>
<dbReference type="Pfam" id="PF05199">
    <property type="entry name" value="GMC_oxred_C"/>
    <property type="match status" value="1"/>
</dbReference>
<evidence type="ECO:0000256" key="1">
    <source>
        <dbReference type="ARBA" id="ARBA00001974"/>
    </source>
</evidence>
<dbReference type="InterPro" id="IPR007867">
    <property type="entry name" value="GMC_OxRtase_C"/>
</dbReference>
<feature type="binding site" evidence="5">
    <location>
        <position position="263"/>
    </location>
    <ligand>
        <name>FAD</name>
        <dbReference type="ChEBI" id="CHEBI:57692"/>
    </ligand>
</feature>
<dbReference type="PANTHER" id="PTHR11552:SF147">
    <property type="entry name" value="CHOLINE DEHYDROGENASE, MITOCHONDRIAL"/>
    <property type="match status" value="1"/>
</dbReference>
<evidence type="ECO:0000259" key="6">
    <source>
        <dbReference type="PROSITE" id="PS00624"/>
    </source>
</evidence>
<keyword evidence="8" id="KW-1185">Reference proteome</keyword>
<dbReference type="PROSITE" id="PS00624">
    <property type="entry name" value="GMC_OXRED_2"/>
    <property type="match status" value="1"/>
</dbReference>
<dbReference type="SUPFAM" id="SSF54373">
    <property type="entry name" value="FAD-linked reductases, C-terminal domain"/>
    <property type="match status" value="1"/>
</dbReference>
<evidence type="ECO:0000313" key="7">
    <source>
        <dbReference type="EMBL" id="KAG8188591.1"/>
    </source>
</evidence>
<evidence type="ECO:0000256" key="3">
    <source>
        <dbReference type="ARBA" id="ARBA00022630"/>
    </source>
</evidence>
<reference evidence="7 8" key="1">
    <citation type="journal article" date="2022" name="Nat. Ecol. Evol.">
        <title>A masculinizing supergene underlies an exaggerated male reproductive morph in a spider.</title>
        <authorList>
            <person name="Hendrickx F."/>
            <person name="De Corte Z."/>
            <person name="Sonet G."/>
            <person name="Van Belleghem S.M."/>
            <person name="Kostlbacher S."/>
            <person name="Vangestel C."/>
        </authorList>
    </citation>
    <scope>NUCLEOTIDE SEQUENCE [LARGE SCALE GENOMIC DNA]</scope>
    <source>
        <strain evidence="7">W744_W776</strain>
    </source>
</reference>
<dbReference type="Gene3D" id="3.30.560.10">
    <property type="entry name" value="Glucose Oxidase, domain 3"/>
    <property type="match status" value="1"/>
</dbReference>
<protein>
    <recommendedName>
        <fullName evidence="6">Glucose-methanol-choline oxidoreductase N-terminal domain-containing protein</fullName>
    </recommendedName>
</protein>
<keyword evidence="3" id="KW-0285">Flavoprotein</keyword>
<dbReference type="PIRSF" id="PIRSF000137">
    <property type="entry name" value="Alcohol_oxidase"/>
    <property type="match status" value="1"/>
</dbReference>
<accession>A0AAV6UYK1</accession>
<comment type="similarity">
    <text evidence="2">Belongs to the GMC oxidoreductase family.</text>
</comment>
<name>A0AAV6UYK1_9ARAC</name>